<gene>
    <name evidence="2" type="ORF">HNR71_001492</name>
</gene>
<feature type="transmembrane region" description="Helical" evidence="1">
    <location>
        <begin position="130"/>
        <end position="149"/>
    </location>
</feature>
<dbReference type="Proteomes" id="UP000553957">
    <property type="component" value="Unassembled WGS sequence"/>
</dbReference>
<protein>
    <submittedName>
        <fullName evidence="2">Uncharacterized protein</fullName>
    </submittedName>
</protein>
<keyword evidence="1" id="KW-1133">Transmembrane helix</keyword>
<evidence type="ECO:0000313" key="2">
    <source>
        <dbReference type="EMBL" id="MBB6565855.1"/>
    </source>
</evidence>
<keyword evidence="1" id="KW-0812">Transmembrane</keyword>
<reference evidence="2 3" key="1">
    <citation type="submission" date="2020-08" db="EMBL/GenBank/DDBJ databases">
        <title>Sequencing the genomes of 1000 actinobacteria strains.</title>
        <authorList>
            <person name="Klenk H.-P."/>
        </authorList>
    </citation>
    <scope>NUCLEOTIDE SEQUENCE [LARGE SCALE GENOMIC DNA]</scope>
    <source>
        <strain evidence="2 3">DSM 15626</strain>
    </source>
</reference>
<dbReference type="AlphaFoldDB" id="A0A841S8T5"/>
<dbReference type="EMBL" id="JACHKF010000001">
    <property type="protein sequence ID" value="MBB6565855.1"/>
    <property type="molecule type" value="Genomic_DNA"/>
</dbReference>
<keyword evidence="1" id="KW-0472">Membrane</keyword>
<organism evidence="2 3">
    <name type="scientific">Kribbella sandramycini</name>
    <dbReference type="NCBI Taxonomy" id="60450"/>
    <lineage>
        <taxon>Bacteria</taxon>
        <taxon>Bacillati</taxon>
        <taxon>Actinomycetota</taxon>
        <taxon>Actinomycetes</taxon>
        <taxon>Propionibacteriales</taxon>
        <taxon>Kribbellaceae</taxon>
        <taxon>Kribbella</taxon>
    </lineage>
</organism>
<feature type="transmembrane region" description="Helical" evidence="1">
    <location>
        <begin position="103"/>
        <end position="124"/>
    </location>
</feature>
<sequence length="170" mass="18395">MHPDDELAAEVDRLYGELRARPEDNDLRARLAWAIRRMTEASLAVTVYQVRVIANERQRDLCRQAAAQILELAPWDGELRAFATGLTAELEAGDRWVWQQKPIAVTLAACTAGIGLVVVVTGGLTRSIPLVVAAAVLSSAVLAGIVLGFRRQAWRQTAQAAAPVLESTGI</sequence>
<evidence type="ECO:0000256" key="1">
    <source>
        <dbReference type="SAM" id="Phobius"/>
    </source>
</evidence>
<name>A0A841S8T5_9ACTN</name>
<dbReference type="RefSeq" id="WP_171674567.1">
    <property type="nucleotide sequence ID" value="NZ_BAAAGT010000001.1"/>
</dbReference>
<accession>A0A841S8T5</accession>
<evidence type="ECO:0000313" key="3">
    <source>
        <dbReference type="Proteomes" id="UP000553957"/>
    </source>
</evidence>
<comment type="caution">
    <text evidence="2">The sequence shown here is derived from an EMBL/GenBank/DDBJ whole genome shotgun (WGS) entry which is preliminary data.</text>
</comment>
<proteinExistence type="predicted"/>